<keyword evidence="4" id="KW-1185">Reference proteome</keyword>
<evidence type="ECO:0000256" key="1">
    <source>
        <dbReference type="ARBA" id="ARBA00006484"/>
    </source>
</evidence>
<dbReference type="PANTHER" id="PTHR43943">
    <property type="entry name" value="DEHYDROGENASE/REDUCTASE (SDR FAMILY) MEMBER 4"/>
    <property type="match status" value="1"/>
</dbReference>
<dbReference type="InterPro" id="IPR002347">
    <property type="entry name" value="SDR_fam"/>
</dbReference>
<keyword evidence="3" id="KW-0560">Oxidoreductase</keyword>
<comment type="caution">
    <text evidence="3">The sequence shown here is derived from an EMBL/GenBank/DDBJ whole genome shotgun (WGS) entry which is preliminary data.</text>
</comment>
<dbReference type="PRINTS" id="PR00080">
    <property type="entry name" value="SDRFAMILY"/>
</dbReference>
<dbReference type="OrthoDB" id="266183at2"/>
<dbReference type="SUPFAM" id="SSF51735">
    <property type="entry name" value="NAD(P)-binding Rossmann-fold domains"/>
    <property type="match status" value="1"/>
</dbReference>
<proteinExistence type="inferred from homology"/>
<evidence type="ECO:0000313" key="4">
    <source>
        <dbReference type="Proteomes" id="UP000317421"/>
    </source>
</evidence>
<dbReference type="GO" id="GO:0004316">
    <property type="term" value="F:3-oxoacyl-[acyl-carrier-protein] reductase (NADPH) activity"/>
    <property type="evidence" value="ECO:0007669"/>
    <property type="project" value="UniProtKB-EC"/>
</dbReference>
<dbReference type="InterPro" id="IPR036291">
    <property type="entry name" value="NAD(P)-bd_dom_sf"/>
</dbReference>
<dbReference type="InterPro" id="IPR057326">
    <property type="entry name" value="KR_dom"/>
</dbReference>
<organism evidence="3 4">
    <name type="scientific">Botrimarina colliarenosi</name>
    <dbReference type="NCBI Taxonomy" id="2528001"/>
    <lineage>
        <taxon>Bacteria</taxon>
        <taxon>Pseudomonadati</taxon>
        <taxon>Planctomycetota</taxon>
        <taxon>Planctomycetia</taxon>
        <taxon>Pirellulales</taxon>
        <taxon>Lacipirellulaceae</taxon>
        <taxon>Botrimarina</taxon>
    </lineage>
</organism>
<evidence type="ECO:0000259" key="2">
    <source>
        <dbReference type="SMART" id="SM00822"/>
    </source>
</evidence>
<dbReference type="EMBL" id="SJPR01000001">
    <property type="protein sequence ID" value="TWT99461.1"/>
    <property type="molecule type" value="Genomic_DNA"/>
</dbReference>
<feature type="domain" description="Ketoreductase" evidence="2">
    <location>
        <begin position="6"/>
        <end position="191"/>
    </location>
</feature>
<reference evidence="3 4" key="1">
    <citation type="submission" date="2019-02" db="EMBL/GenBank/DDBJ databases">
        <title>Deep-cultivation of Planctomycetes and their phenomic and genomic characterization uncovers novel biology.</title>
        <authorList>
            <person name="Wiegand S."/>
            <person name="Jogler M."/>
            <person name="Boedeker C."/>
            <person name="Pinto D."/>
            <person name="Vollmers J."/>
            <person name="Rivas-Marin E."/>
            <person name="Kohn T."/>
            <person name="Peeters S.H."/>
            <person name="Heuer A."/>
            <person name="Rast P."/>
            <person name="Oberbeckmann S."/>
            <person name="Bunk B."/>
            <person name="Jeske O."/>
            <person name="Meyerdierks A."/>
            <person name="Storesund J.E."/>
            <person name="Kallscheuer N."/>
            <person name="Luecker S."/>
            <person name="Lage O.M."/>
            <person name="Pohl T."/>
            <person name="Merkel B.J."/>
            <person name="Hornburger P."/>
            <person name="Mueller R.-W."/>
            <person name="Bruemmer F."/>
            <person name="Labrenz M."/>
            <person name="Spormann A.M."/>
            <person name="Op Den Camp H."/>
            <person name="Overmann J."/>
            <person name="Amann R."/>
            <person name="Jetten M.S.M."/>
            <person name="Mascher T."/>
            <person name="Medema M.H."/>
            <person name="Devos D.P."/>
            <person name="Kaster A.-K."/>
            <person name="Ovreas L."/>
            <person name="Rohde M."/>
            <person name="Galperin M.Y."/>
            <person name="Jogler C."/>
        </authorList>
    </citation>
    <scope>NUCLEOTIDE SEQUENCE [LARGE SCALE GENOMIC DNA]</scope>
    <source>
        <strain evidence="3 4">Pla108</strain>
    </source>
</reference>
<dbReference type="PRINTS" id="PR00081">
    <property type="entry name" value="GDHRDH"/>
</dbReference>
<protein>
    <submittedName>
        <fullName evidence="3">3-oxoacyl-[acyl-carrier-protein] reductase FabG</fullName>
        <ecNumber evidence="3">1.1.1.100</ecNumber>
    </submittedName>
</protein>
<evidence type="ECO:0000313" key="3">
    <source>
        <dbReference type="EMBL" id="TWT99461.1"/>
    </source>
</evidence>
<sequence length="250" mass="26761">MDLIGKRALVTGGTRGIGAAIALDFARGGANVVVNSRAEDATSRETLSQLRALGVQAEAVYADVAKPDENERLVAETAELLGGIDVLVHSAGGPCPGTIETVRPEDWMNAFDVHVHAAYHLIRHALPHLRKNPEGVILLVSSVAGVRGCPGAVAYGVVKGAIVQMTRMLARDLAEDNLRVNCVAPGIIRTRFHEKMTSDQQKHNLANRIPLHREGTSEQVAQVVHLLATNDFMTGEMVVVDGGMSMQVVR</sequence>
<dbReference type="Pfam" id="PF13561">
    <property type="entry name" value="adh_short_C2"/>
    <property type="match status" value="1"/>
</dbReference>
<dbReference type="RefSeq" id="WP_146442221.1">
    <property type="nucleotide sequence ID" value="NZ_SJPR01000001.1"/>
</dbReference>
<accession>A0A5C6AKB5</accession>
<name>A0A5C6AKB5_9BACT</name>
<dbReference type="SMART" id="SM00822">
    <property type="entry name" value="PKS_KR"/>
    <property type="match status" value="1"/>
</dbReference>
<dbReference type="Gene3D" id="3.40.50.720">
    <property type="entry name" value="NAD(P)-binding Rossmann-like Domain"/>
    <property type="match status" value="1"/>
</dbReference>
<dbReference type="EC" id="1.1.1.100" evidence="3"/>
<dbReference type="Proteomes" id="UP000317421">
    <property type="component" value="Unassembled WGS sequence"/>
</dbReference>
<comment type="similarity">
    <text evidence="1">Belongs to the short-chain dehydrogenases/reductases (SDR) family.</text>
</comment>
<dbReference type="CDD" id="cd05233">
    <property type="entry name" value="SDR_c"/>
    <property type="match status" value="1"/>
</dbReference>
<dbReference type="AlphaFoldDB" id="A0A5C6AKB5"/>
<dbReference type="FunFam" id="3.40.50.720:FF:000084">
    <property type="entry name" value="Short-chain dehydrogenase reductase"/>
    <property type="match status" value="1"/>
</dbReference>
<dbReference type="PANTHER" id="PTHR43943:SF2">
    <property type="entry name" value="DEHYDROGENASE_REDUCTASE 4"/>
    <property type="match status" value="1"/>
</dbReference>
<gene>
    <name evidence="3" type="primary">fabG_2</name>
    <name evidence="3" type="ORF">Pla108_04000</name>
</gene>